<organism evidence="1">
    <name type="scientific">Anguilla anguilla</name>
    <name type="common">European freshwater eel</name>
    <name type="synonym">Muraena anguilla</name>
    <dbReference type="NCBI Taxonomy" id="7936"/>
    <lineage>
        <taxon>Eukaryota</taxon>
        <taxon>Metazoa</taxon>
        <taxon>Chordata</taxon>
        <taxon>Craniata</taxon>
        <taxon>Vertebrata</taxon>
        <taxon>Euteleostomi</taxon>
        <taxon>Actinopterygii</taxon>
        <taxon>Neopterygii</taxon>
        <taxon>Teleostei</taxon>
        <taxon>Anguilliformes</taxon>
        <taxon>Anguillidae</taxon>
        <taxon>Anguilla</taxon>
    </lineage>
</organism>
<reference evidence="1" key="1">
    <citation type="submission" date="2014-11" db="EMBL/GenBank/DDBJ databases">
        <authorList>
            <person name="Amaro Gonzalez C."/>
        </authorList>
    </citation>
    <scope>NUCLEOTIDE SEQUENCE</scope>
</reference>
<dbReference type="AlphaFoldDB" id="A0A0E9Q652"/>
<reference evidence="1" key="2">
    <citation type="journal article" date="2015" name="Fish Shellfish Immunol.">
        <title>Early steps in the European eel (Anguilla anguilla)-Vibrio vulnificus interaction in the gills: Role of the RtxA13 toxin.</title>
        <authorList>
            <person name="Callol A."/>
            <person name="Pajuelo D."/>
            <person name="Ebbesson L."/>
            <person name="Teles M."/>
            <person name="MacKenzie S."/>
            <person name="Amaro C."/>
        </authorList>
    </citation>
    <scope>NUCLEOTIDE SEQUENCE</scope>
</reference>
<name>A0A0E9Q652_ANGAN</name>
<accession>A0A0E9Q652</accession>
<proteinExistence type="predicted"/>
<evidence type="ECO:0000313" key="1">
    <source>
        <dbReference type="EMBL" id="JAH12351.1"/>
    </source>
</evidence>
<sequence length="104" mass="11771">MSRLMSHKRVKHCQVTNGVAAYPLLHDTLLPQPIRTAFMSSWGIAQLELVTWNNDPQPKPFVFQHSRWIKIPGEQELGKLSPQNAKIKNIFLSSSQGFCLLMAA</sequence>
<protein>
    <submittedName>
        <fullName evidence="1">Uncharacterized protein</fullName>
    </submittedName>
</protein>
<dbReference type="EMBL" id="GBXM01096226">
    <property type="protein sequence ID" value="JAH12351.1"/>
    <property type="molecule type" value="Transcribed_RNA"/>
</dbReference>